<evidence type="ECO:0000313" key="3">
    <source>
        <dbReference type="Proteomes" id="UP000006552"/>
    </source>
</evidence>
<dbReference type="AlphaFoldDB" id="Q5P709"/>
<evidence type="ECO:0000256" key="1">
    <source>
        <dbReference type="SAM" id="MobiDB-lite"/>
    </source>
</evidence>
<reference evidence="2 3" key="1">
    <citation type="journal article" date="2005" name="Arch. Microbiol.">
        <title>The genome sequence of an anaerobic aromatic-degrading denitrifying bacterium, strain EbN1.</title>
        <authorList>
            <person name="Rabus R."/>
            <person name="Kube M."/>
            <person name="Heider J."/>
            <person name="Beck A."/>
            <person name="Heitmann K."/>
            <person name="Widdel F."/>
            <person name="Reinhardt R."/>
        </authorList>
    </citation>
    <scope>NUCLEOTIDE SEQUENCE [LARGE SCALE GENOMIC DNA]</scope>
    <source>
        <strain evidence="2 3">EbN1</strain>
    </source>
</reference>
<feature type="compositionally biased region" description="Low complexity" evidence="1">
    <location>
        <begin position="46"/>
        <end position="59"/>
    </location>
</feature>
<keyword evidence="3" id="KW-1185">Reference proteome</keyword>
<feature type="region of interest" description="Disordered" evidence="1">
    <location>
        <begin position="1"/>
        <end position="68"/>
    </location>
</feature>
<gene>
    <name evidence="2" type="ORF">ebA1428</name>
</gene>
<sequence>MPPKQHVRQGPPSLPSSGKSAMSAGARPGSSRRFPVSLAAHLRQSAAPTTATTEPGGAPRSRRTQQNRRQVEIAALAVLVAHEGEWVGAVAAAEALRVKWRPLAFAFRRMVARGIVQEEIVTYRGTARTKEETRRYRFGEVTSRNPLLPAVHVPPRGVARRVSGRASWGG</sequence>
<proteinExistence type="predicted"/>
<dbReference type="Proteomes" id="UP000006552">
    <property type="component" value="Chromosome"/>
</dbReference>
<dbReference type="HOGENOM" id="CLU_1567449_0_0_4"/>
<protein>
    <submittedName>
        <fullName evidence="2">Uncharacterized protein</fullName>
    </submittedName>
</protein>
<dbReference type="KEGG" id="eba:ebA1428"/>
<evidence type="ECO:0000313" key="2">
    <source>
        <dbReference type="EMBL" id="CAI06902.1"/>
    </source>
</evidence>
<name>Q5P709_AROAE</name>
<dbReference type="STRING" id="76114.ebA1428"/>
<accession>Q5P709</accession>
<organism evidence="2 3">
    <name type="scientific">Aromatoleum aromaticum (strain DSM 19018 / LMG 30748 / EbN1)</name>
    <name type="common">Azoarcus sp. (strain EbN1)</name>
    <dbReference type="NCBI Taxonomy" id="76114"/>
    <lineage>
        <taxon>Bacteria</taxon>
        <taxon>Pseudomonadati</taxon>
        <taxon>Pseudomonadota</taxon>
        <taxon>Betaproteobacteria</taxon>
        <taxon>Rhodocyclales</taxon>
        <taxon>Rhodocyclaceae</taxon>
        <taxon>Aromatoleum</taxon>
    </lineage>
</organism>
<dbReference type="EMBL" id="CR555306">
    <property type="protein sequence ID" value="CAI06902.1"/>
    <property type="molecule type" value="Genomic_DNA"/>
</dbReference>